<comment type="subcellular location">
    <subcellularLocation>
        <location evidence="4">Cell membrane</location>
    </subcellularLocation>
    <subcellularLocation>
        <location evidence="1">Membrane</location>
        <topology evidence="1">Multi-pass membrane protein</topology>
    </subcellularLocation>
</comment>
<dbReference type="InterPro" id="IPR004995">
    <property type="entry name" value="Spore_Ger"/>
</dbReference>
<keyword evidence="5" id="KW-0812">Transmembrane</keyword>
<comment type="similarity">
    <text evidence="2 4">Belongs to the GerABKA family.</text>
</comment>
<evidence type="ECO:0000256" key="2">
    <source>
        <dbReference type="ARBA" id="ARBA00005278"/>
    </source>
</evidence>
<accession>A0ABS7UZ44</accession>
<dbReference type="Pfam" id="PF03323">
    <property type="entry name" value="GerA"/>
    <property type="match status" value="1"/>
</dbReference>
<keyword evidence="7" id="KW-1185">Reference proteome</keyword>
<keyword evidence="3 4" id="KW-0472">Membrane</keyword>
<sequence>MRKPFLNKGKVNKPKMSQELLDDLSPQKGNDFSGDLQYNIIKIKKLYSFPINIDFVIREFTVNKIEKKVALFYIPSLTDAKLIDEEIIKPLIMNDNVIQDVPSSISVSAVSEEKEVDKAIKELNTGNTLLLVEGEVKSYIIHTAKAAGRSVEKPQNETTLFGPKESFVEKADINISLIRKKIHSEDFTVEKITIGERSNNAVFIVYNKELASIDVLSEVKSRIKAIKKDAVQNLSLLVQHIEDRKRSLVPTILQTERPDRAASFIEDGHVVVIMNNSPFALVTPATFWSFYHTGDDHYLRFIYGNFTRILRMIALFITLFTSSIYIAITNFHVEMLPTDLLLAIAGAREMVPMPAIMELLLLEIAFELIREAGIRVPTPIGPTVGIVGALILGQAAVEANVVSPIVVIVVALSGLSSFAISDVNLNYMVRIARFGFLLGAGLLGIFGMVVCFMVCLIYLSTLKSFGVPYLAPLTPKYKSSEDTIFRKLLTNERMRPGFTKTKDLIKDKVQNK</sequence>
<dbReference type="EMBL" id="JAIQUM010000100">
    <property type="protein sequence ID" value="MBZ5753312.1"/>
    <property type="molecule type" value="Genomic_DNA"/>
</dbReference>
<dbReference type="RefSeq" id="WP_224141740.1">
    <property type="nucleotide sequence ID" value="NZ_JAIQUM010000100.1"/>
</dbReference>
<feature type="transmembrane region" description="Helical" evidence="5">
    <location>
        <begin position="309"/>
        <end position="328"/>
    </location>
</feature>
<dbReference type="InterPro" id="IPR050768">
    <property type="entry name" value="UPF0353/GerABKA_families"/>
</dbReference>
<evidence type="ECO:0000256" key="5">
    <source>
        <dbReference type="SAM" id="Phobius"/>
    </source>
</evidence>
<name>A0ABS7UZ44_9BACI</name>
<comment type="caution">
    <text evidence="6">The sequence shown here is derived from an EMBL/GenBank/DDBJ whole genome shotgun (WGS) entry which is preliminary data.</text>
</comment>
<feature type="transmembrane region" description="Helical" evidence="5">
    <location>
        <begin position="340"/>
        <end position="362"/>
    </location>
</feature>
<protein>
    <submittedName>
        <fullName evidence="6">Spore germination protein</fullName>
    </submittedName>
</protein>
<organism evidence="6 7">
    <name type="scientific">Metabacillus rhizolycopersici</name>
    <dbReference type="NCBI Taxonomy" id="2875709"/>
    <lineage>
        <taxon>Bacteria</taxon>
        <taxon>Bacillati</taxon>
        <taxon>Bacillota</taxon>
        <taxon>Bacilli</taxon>
        <taxon>Bacillales</taxon>
        <taxon>Bacillaceae</taxon>
        <taxon>Metabacillus</taxon>
    </lineage>
</organism>
<gene>
    <name evidence="6" type="ORF">K9V48_24575</name>
</gene>
<feature type="transmembrane region" description="Helical" evidence="5">
    <location>
        <begin position="435"/>
        <end position="459"/>
    </location>
</feature>
<evidence type="ECO:0000313" key="7">
    <source>
        <dbReference type="Proteomes" id="UP001165287"/>
    </source>
</evidence>
<proteinExistence type="inferred from homology"/>
<feature type="transmembrane region" description="Helical" evidence="5">
    <location>
        <begin position="401"/>
        <end position="423"/>
    </location>
</feature>
<evidence type="ECO:0000313" key="6">
    <source>
        <dbReference type="EMBL" id="MBZ5753312.1"/>
    </source>
</evidence>
<feature type="transmembrane region" description="Helical" evidence="5">
    <location>
        <begin position="374"/>
        <end position="395"/>
    </location>
</feature>
<evidence type="ECO:0000256" key="4">
    <source>
        <dbReference type="PIRNR" id="PIRNR005690"/>
    </source>
</evidence>
<reference evidence="6" key="1">
    <citation type="submission" date="2024-05" db="EMBL/GenBank/DDBJ databases">
        <title>Metabacillus sp. nov., isolated from the rhizosphere soil of tomato plants.</title>
        <authorList>
            <person name="Ma R."/>
        </authorList>
    </citation>
    <scope>NUCLEOTIDE SEQUENCE</scope>
    <source>
        <strain evidence="6">DBTR6</strain>
    </source>
</reference>
<dbReference type="PIRSF" id="PIRSF005690">
    <property type="entry name" value="GerBA"/>
    <property type="match status" value="1"/>
</dbReference>
<dbReference type="PANTHER" id="PTHR22550:SF5">
    <property type="entry name" value="LEUCINE ZIPPER PROTEIN 4"/>
    <property type="match status" value="1"/>
</dbReference>
<evidence type="ECO:0000256" key="3">
    <source>
        <dbReference type="ARBA" id="ARBA00023136"/>
    </source>
</evidence>
<keyword evidence="5" id="KW-1133">Transmembrane helix</keyword>
<dbReference type="Proteomes" id="UP001165287">
    <property type="component" value="Unassembled WGS sequence"/>
</dbReference>
<evidence type="ECO:0000256" key="1">
    <source>
        <dbReference type="ARBA" id="ARBA00004141"/>
    </source>
</evidence>
<dbReference type="PANTHER" id="PTHR22550">
    <property type="entry name" value="SPORE GERMINATION PROTEIN"/>
    <property type="match status" value="1"/>
</dbReference>